<reference evidence="1 2" key="1">
    <citation type="submission" date="2017-08" db="EMBL/GenBank/DDBJ databases">
        <title>Infants hospitalized years apart are colonized by the same room-sourced microbial strains.</title>
        <authorList>
            <person name="Brooks B."/>
            <person name="Olm M.R."/>
            <person name="Firek B.A."/>
            <person name="Baker R."/>
            <person name="Thomas B.C."/>
            <person name="Morowitz M.J."/>
            <person name="Banfield J.F."/>
        </authorList>
    </citation>
    <scope>NUCLEOTIDE SEQUENCE [LARGE SCALE GENOMIC DNA]</scope>
    <source>
        <strain evidence="1">S2_005_002_R2_29</strain>
    </source>
</reference>
<dbReference type="AlphaFoldDB" id="A0A2W5MZ51"/>
<accession>A0A2W5MZ51</accession>
<evidence type="ECO:0000313" key="2">
    <source>
        <dbReference type="Proteomes" id="UP000249417"/>
    </source>
</evidence>
<dbReference type="Proteomes" id="UP000249417">
    <property type="component" value="Unassembled WGS sequence"/>
</dbReference>
<organism evidence="1 2">
    <name type="scientific">Micavibrio aeruginosavorus</name>
    <dbReference type="NCBI Taxonomy" id="349221"/>
    <lineage>
        <taxon>Bacteria</taxon>
        <taxon>Pseudomonadati</taxon>
        <taxon>Bdellovibrionota</taxon>
        <taxon>Bdellovibrionia</taxon>
        <taxon>Bdellovibrionales</taxon>
        <taxon>Pseudobdellovibrionaceae</taxon>
        <taxon>Micavibrio</taxon>
    </lineage>
</organism>
<name>A0A2W5MZ51_9BACT</name>
<dbReference type="EMBL" id="QFQB01000026">
    <property type="protein sequence ID" value="PZQ46466.1"/>
    <property type="molecule type" value="Genomic_DNA"/>
</dbReference>
<gene>
    <name evidence="1" type="ORF">DI551_05010</name>
</gene>
<evidence type="ECO:0000313" key="1">
    <source>
        <dbReference type="EMBL" id="PZQ46466.1"/>
    </source>
</evidence>
<protein>
    <submittedName>
        <fullName evidence="1">Uncharacterized protein</fullName>
    </submittedName>
</protein>
<comment type="caution">
    <text evidence="1">The sequence shown here is derived from an EMBL/GenBank/DDBJ whole genome shotgun (WGS) entry which is preliminary data.</text>
</comment>
<proteinExistence type="predicted"/>
<sequence length="92" mass="10948">MRTQMQRKGSTPERSFRFQSFQLFRVRKKIVWQSRSCLEICSKSYIWGWRISGLFELAIGLNKMVLENIFTPSTISFIALVLPYKFLKKVNH</sequence>